<sequence>MPQNIVTSSGKDVDQVISVGTFPNNSTKPLGTFSDSSIVSLPTELSIQQTMMSESLTPDEKSVSELKHQPSTTSDEIVTNNEYAKTSNNSQCVIQKEESNCVGVQSKICQKTQNQPVYEESESKSESSACTLEVGQAE</sequence>
<accession>A0A2P2KSR3</accession>
<feature type="region of interest" description="Disordered" evidence="1">
    <location>
        <begin position="112"/>
        <end position="138"/>
    </location>
</feature>
<protein>
    <submittedName>
        <fullName evidence="2">Uncharacterized protein LOC8268130</fullName>
    </submittedName>
</protein>
<dbReference type="AlphaFoldDB" id="A0A2P2KSR3"/>
<dbReference type="EMBL" id="GGEC01028274">
    <property type="protein sequence ID" value="MBX08758.1"/>
    <property type="molecule type" value="Transcribed_RNA"/>
</dbReference>
<organism evidence="2">
    <name type="scientific">Rhizophora mucronata</name>
    <name type="common">Asiatic mangrove</name>
    <dbReference type="NCBI Taxonomy" id="61149"/>
    <lineage>
        <taxon>Eukaryota</taxon>
        <taxon>Viridiplantae</taxon>
        <taxon>Streptophyta</taxon>
        <taxon>Embryophyta</taxon>
        <taxon>Tracheophyta</taxon>
        <taxon>Spermatophyta</taxon>
        <taxon>Magnoliopsida</taxon>
        <taxon>eudicotyledons</taxon>
        <taxon>Gunneridae</taxon>
        <taxon>Pentapetalae</taxon>
        <taxon>rosids</taxon>
        <taxon>fabids</taxon>
        <taxon>Malpighiales</taxon>
        <taxon>Rhizophoraceae</taxon>
        <taxon>Rhizophora</taxon>
    </lineage>
</organism>
<evidence type="ECO:0000256" key="1">
    <source>
        <dbReference type="SAM" id="MobiDB-lite"/>
    </source>
</evidence>
<feature type="compositionally biased region" description="Polar residues" evidence="1">
    <location>
        <begin position="69"/>
        <end position="82"/>
    </location>
</feature>
<reference evidence="2" key="1">
    <citation type="submission" date="2018-02" db="EMBL/GenBank/DDBJ databases">
        <title>Rhizophora mucronata_Transcriptome.</title>
        <authorList>
            <person name="Meera S.P."/>
            <person name="Sreeshan A."/>
            <person name="Augustine A."/>
        </authorList>
    </citation>
    <scope>NUCLEOTIDE SEQUENCE</scope>
    <source>
        <tissue evidence="2">Leaf</tissue>
    </source>
</reference>
<proteinExistence type="predicted"/>
<feature type="compositionally biased region" description="Basic and acidic residues" evidence="1">
    <location>
        <begin position="58"/>
        <end position="68"/>
    </location>
</feature>
<name>A0A2P2KSR3_RHIMU</name>
<evidence type="ECO:0000313" key="2">
    <source>
        <dbReference type="EMBL" id="MBX08758.1"/>
    </source>
</evidence>
<feature type="region of interest" description="Disordered" evidence="1">
    <location>
        <begin position="51"/>
        <end position="82"/>
    </location>
</feature>